<dbReference type="Proteomes" id="UP000215086">
    <property type="component" value="Chromosome"/>
</dbReference>
<dbReference type="SMART" id="SM00320">
    <property type="entry name" value="WD40"/>
    <property type="match status" value="12"/>
</dbReference>
<keyword evidence="3 6" id="KW-0547">Nucleotide-binding</keyword>
<dbReference type="EMBL" id="CP018477">
    <property type="protein sequence ID" value="ASV73166.1"/>
    <property type="molecule type" value="Genomic_DNA"/>
</dbReference>
<feature type="compositionally biased region" description="Basic and acidic residues" evidence="7">
    <location>
        <begin position="1228"/>
        <end position="1243"/>
    </location>
</feature>
<dbReference type="PROSITE" id="PS50294">
    <property type="entry name" value="WD_REPEATS_REGION"/>
    <property type="match status" value="3"/>
</dbReference>
<dbReference type="SUPFAM" id="SSF50978">
    <property type="entry name" value="WD40 repeat-like"/>
    <property type="match status" value="2"/>
</dbReference>
<dbReference type="PROSITE" id="PS50011">
    <property type="entry name" value="PROTEIN_KINASE_DOM"/>
    <property type="match status" value="1"/>
</dbReference>
<dbReference type="PROSITE" id="PS00108">
    <property type="entry name" value="PROTEIN_KINASE_ST"/>
    <property type="match status" value="1"/>
</dbReference>
<keyword evidence="10" id="KW-1185">Reference proteome</keyword>
<dbReference type="GO" id="GO:0005524">
    <property type="term" value="F:ATP binding"/>
    <property type="evidence" value="ECO:0007669"/>
    <property type="project" value="UniProtKB-UniRule"/>
</dbReference>
<evidence type="ECO:0000256" key="7">
    <source>
        <dbReference type="SAM" id="MobiDB-lite"/>
    </source>
</evidence>
<keyword evidence="1 5" id="KW-0853">WD repeat</keyword>
<dbReference type="Pfam" id="PF00069">
    <property type="entry name" value="Pkinase"/>
    <property type="match status" value="1"/>
</dbReference>
<evidence type="ECO:0000256" key="2">
    <source>
        <dbReference type="ARBA" id="ARBA00022737"/>
    </source>
</evidence>
<evidence type="ECO:0000256" key="6">
    <source>
        <dbReference type="PROSITE-ProRule" id="PRU10141"/>
    </source>
</evidence>
<dbReference type="PROSITE" id="PS50082">
    <property type="entry name" value="WD_REPEATS_2"/>
    <property type="match status" value="4"/>
</dbReference>
<feature type="repeat" description="WD" evidence="5">
    <location>
        <begin position="845"/>
        <end position="886"/>
    </location>
</feature>
<dbReference type="InterPro" id="IPR015943">
    <property type="entry name" value="WD40/YVTN_repeat-like_dom_sf"/>
</dbReference>
<dbReference type="OrthoDB" id="500858at2"/>
<evidence type="ECO:0000259" key="8">
    <source>
        <dbReference type="PROSITE" id="PS50011"/>
    </source>
</evidence>
<dbReference type="PANTHER" id="PTHR19879">
    <property type="entry name" value="TRANSCRIPTION INITIATION FACTOR TFIID"/>
    <property type="match status" value="1"/>
</dbReference>
<evidence type="ECO:0000313" key="10">
    <source>
        <dbReference type="Proteomes" id="UP000215086"/>
    </source>
</evidence>
<keyword evidence="4 6" id="KW-0067">ATP-binding</keyword>
<evidence type="ECO:0000256" key="5">
    <source>
        <dbReference type="PROSITE-ProRule" id="PRU00221"/>
    </source>
</evidence>
<dbReference type="Gene3D" id="3.30.200.20">
    <property type="entry name" value="Phosphorylase Kinase, domain 1"/>
    <property type="match status" value="1"/>
</dbReference>
<dbReference type="InterPro" id="IPR036322">
    <property type="entry name" value="WD40_repeat_dom_sf"/>
</dbReference>
<feature type="region of interest" description="Disordered" evidence="7">
    <location>
        <begin position="100"/>
        <end position="160"/>
    </location>
</feature>
<feature type="repeat" description="WD" evidence="5">
    <location>
        <begin position="572"/>
        <end position="613"/>
    </location>
</feature>
<dbReference type="PROSITE" id="PS00107">
    <property type="entry name" value="PROTEIN_KINASE_ATP"/>
    <property type="match status" value="1"/>
</dbReference>
<name>A0A286RB27_9BACT</name>
<feature type="repeat" description="WD" evidence="5">
    <location>
        <begin position="1068"/>
        <end position="1101"/>
    </location>
</feature>
<dbReference type="SUPFAM" id="SSF50998">
    <property type="entry name" value="Quinoprotein alcohol dehydrogenase-like"/>
    <property type="match status" value="1"/>
</dbReference>
<feature type="domain" description="Protein kinase" evidence="8">
    <location>
        <begin position="174"/>
        <end position="434"/>
    </location>
</feature>
<dbReference type="Pfam" id="PF00400">
    <property type="entry name" value="WD40"/>
    <property type="match status" value="7"/>
</dbReference>
<dbReference type="GO" id="GO:0004672">
    <property type="term" value="F:protein kinase activity"/>
    <property type="evidence" value="ECO:0007669"/>
    <property type="project" value="InterPro"/>
</dbReference>
<keyword evidence="2" id="KW-0677">Repeat</keyword>
<dbReference type="AlphaFoldDB" id="A0A286RB27"/>
<protein>
    <submittedName>
        <fullName evidence="9">High-affnity carbon uptake protein Hat/HatR</fullName>
    </submittedName>
</protein>
<evidence type="ECO:0000256" key="1">
    <source>
        <dbReference type="ARBA" id="ARBA00022574"/>
    </source>
</evidence>
<dbReference type="SMART" id="SM00220">
    <property type="entry name" value="S_TKc"/>
    <property type="match status" value="1"/>
</dbReference>
<dbReference type="CDD" id="cd00200">
    <property type="entry name" value="WD40"/>
    <property type="match status" value="1"/>
</dbReference>
<dbReference type="KEGG" id="ttf:THTE_0564"/>
<dbReference type="CDD" id="cd14014">
    <property type="entry name" value="STKc_PknB_like"/>
    <property type="match status" value="1"/>
</dbReference>
<proteinExistence type="predicted"/>
<sequence length="1257" mass="139702">MAGIEDSVREICQALDQAIRQRQSRRVEDYLSSVDSDSLSTELWLELIYTEYVARCETGEQPETEEYFRRFPQFTQDLEELFFLHQVVKESLNETALVETDGPSPVLDVGPLQSNVPNATPGAESDSGDSLPPQSDAGPSATISPDREATSSASRIGEGAVQEDREFPTILGHYELLEEIGRGATAVVYKARDLRLKRHVALKVVNQAAWDKAVRQRFLAEVEAAAALRHPHIVQIYEIGESAESWFVAMEYLEGGSLADRPDKVWSPREAAKMVATLARAVQYAHEHQILHRDLKPANVLLDADGSPKIADFGLAKRLDQKSLMSTEEELIGTPAYMAPEQTSSEMGRIGPATDVYALGAILYELLTGRPPFQGRNVIETLLQVRHQEPVPPNRLQPSVHRDLVTICLKCLEKDPSRRYPSAGALADDLHRFLEGQVIWARPAGPLERAFKWLRRHATVVTSLTAVAVSVAIAILGLRWYAREMERIEADRRALSHLAEQQAQELRSQEDASRHQRYADALFRAEELLFENPAQALAILEDRDRCPPDLRDFAWNLLYNLCLEGRTSWTVAHSEDKWVRRLVMSPDGRFLLWGTWDGSIILWDTQGDSVKETLPAHSDWIAAMAFAPTGDVFATSSYDHTIHLWRWTPAEEPPVRLIRSFRLTENDVVWDIAFHPQGEFLLAATDRGVGVFRISAEGNTVTATGESTPVDPSGSARPTQTQKVNVLTADVLRTLGPGNAVFFTIPPISSAVQRPILVRDTARFSTGMFRSIAIAPKGHLIACGTANGRVALLSWPDLEIVHQVREFQEPVWSLDFSPEGNLLAGAAGGSIWLYNLTTRQARYLRDVHFHPIRTVHFSPDGRHLLTAAEDYTARVWNVRNLSQSHRLSAHTGYAVYGTFSPDSRVVYTASQGVLNRWDLEKQEVPPRLETENRIVRAIAVSPDGTRIATVEGLAFRDSTISLWDAATRTRLVSAKQAGLSDDWLFFTADGQWLIAVVRERQLQVRDAQRLSPPRTVSSLNVPLTALTLRPNGKLVLAADRRGRFMAWDTKSWLETELQGLALPGTYATSLGFSPDGQYLVAGTANGQIVVWDFDRRRQVATAFLQNGPVAAVAFSPHASQIAVVSRLIPAIQRFEFPSLRFLGSWEETPGFITYLAYSPDGQALLSATPPDAAAGKVELRIWNVATGRCHASFSDFGGPVLFVPRTSQFISLDRTRQVRIWPLAKSVDQPDKSPDHPNDEAPADKAATPEAPRVSAE</sequence>
<evidence type="ECO:0000256" key="3">
    <source>
        <dbReference type="ARBA" id="ARBA00022741"/>
    </source>
</evidence>
<dbReference type="PANTHER" id="PTHR19879:SF9">
    <property type="entry name" value="TRANSCRIPTION INITIATION FACTOR TFIID SUBUNIT 5"/>
    <property type="match status" value="1"/>
</dbReference>
<dbReference type="InterPro" id="IPR019775">
    <property type="entry name" value="WD40_repeat_CS"/>
</dbReference>
<feature type="binding site" evidence="6">
    <location>
        <position position="203"/>
    </location>
    <ligand>
        <name>ATP</name>
        <dbReference type="ChEBI" id="CHEBI:30616"/>
    </ligand>
</feature>
<evidence type="ECO:0000256" key="4">
    <source>
        <dbReference type="ARBA" id="ARBA00022840"/>
    </source>
</evidence>
<feature type="region of interest" description="Disordered" evidence="7">
    <location>
        <begin position="1224"/>
        <end position="1257"/>
    </location>
</feature>
<feature type="repeat" description="WD" evidence="5">
    <location>
        <begin position="614"/>
        <end position="645"/>
    </location>
</feature>
<dbReference type="InterPro" id="IPR011047">
    <property type="entry name" value="Quinoprotein_ADH-like_sf"/>
</dbReference>
<gene>
    <name evidence="9" type="ORF">THTE_0564</name>
</gene>
<dbReference type="InterPro" id="IPR000719">
    <property type="entry name" value="Prot_kinase_dom"/>
</dbReference>
<dbReference type="InterPro" id="IPR001680">
    <property type="entry name" value="WD40_rpt"/>
</dbReference>
<dbReference type="InterPro" id="IPR008271">
    <property type="entry name" value="Ser/Thr_kinase_AS"/>
</dbReference>
<accession>A0A286RB27</accession>
<dbReference type="RefSeq" id="WP_095413859.1">
    <property type="nucleotide sequence ID" value="NZ_CP018477.1"/>
</dbReference>
<dbReference type="Gene3D" id="1.10.510.10">
    <property type="entry name" value="Transferase(Phosphotransferase) domain 1"/>
    <property type="match status" value="1"/>
</dbReference>
<dbReference type="InterPro" id="IPR011009">
    <property type="entry name" value="Kinase-like_dom_sf"/>
</dbReference>
<dbReference type="Gene3D" id="2.130.10.10">
    <property type="entry name" value="YVTN repeat-like/Quinoprotein amine dehydrogenase"/>
    <property type="match status" value="4"/>
</dbReference>
<dbReference type="PROSITE" id="PS00678">
    <property type="entry name" value="WD_REPEATS_1"/>
    <property type="match status" value="2"/>
</dbReference>
<evidence type="ECO:0000313" key="9">
    <source>
        <dbReference type="EMBL" id="ASV73166.1"/>
    </source>
</evidence>
<reference evidence="9 10" key="1">
    <citation type="journal article" name="Front. Microbiol.">
        <title>Sugar Metabolism of the First Thermophilic Planctomycete Thermogutta terrifontis: Comparative Genomic and Transcriptomic Approaches.</title>
        <authorList>
            <person name="Elcheninov A.G."/>
            <person name="Menzel P."/>
            <person name="Gudbergsdottir S.R."/>
            <person name="Slesarev A.I."/>
            <person name="Kadnikov V.V."/>
            <person name="Krogh A."/>
            <person name="Bonch-Osmolovskaya E.A."/>
            <person name="Peng X."/>
            <person name="Kublanov I.V."/>
        </authorList>
    </citation>
    <scope>NUCLEOTIDE SEQUENCE [LARGE SCALE GENOMIC DNA]</scope>
    <source>
        <strain evidence="9 10">R1</strain>
    </source>
</reference>
<organism evidence="9 10">
    <name type="scientific">Thermogutta terrifontis</name>
    <dbReference type="NCBI Taxonomy" id="1331910"/>
    <lineage>
        <taxon>Bacteria</taxon>
        <taxon>Pseudomonadati</taxon>
        <taxon>Planctomycetota</taxon>
        <taxon>Planctomycetia</taxon>
        <taxon>Pirellulales</taxon>
        <taxon>Thermoguttaceae</taxon>
        <taxon>Thermogutta</taxon>
    </lineage>
</organism>
<dbReference type="InterPro" id="IPR017441">
    <property type="entry name" value="Protein_kinase_ATP_BS"/>
</dbReference>
<dbReference type="SUPFAM" id="SSF56112">
    <property type="entry name" value="Protein kinase-like (PK-like)"/>
    <property type="match status" value="1"/>
</dbReference>